<dbReference type="EMBL" id="CATQJA010002657">
    <property type="protein sequence ID" value="CAJ0579778.1"/>
    <property type="molecule type" value="Genomic_DNA"/>
</dbReference>
<dbReference type="GO" id="GO:0016272">
    <property type="term" value="C:prefoldin complex"/>
    <property type="evidence" value="ECO:0007669"/>
    <property type="project" value="InterPro"/>
</dbReference>
<dbReference type="AlphaFoldDB" id="A0AA36D2E2"/>
<evidence type="ECO:0000256" key="4">
    <source>
        <dbReference type="SAM" id="Coils"/>
    </source>
</evidence>
<dbReference type="Proteomes" id="UP001177023">
    <property type="component" value="Unassembled WGS sequence"/>
</dbReference>
<proteinExistence type="inferred from homology"/>
<protein>
    <recommendedName>
        <fullName evidence="7">Prefoldin subunit 1</fullName>
    </recommendedName>
</protein>
<keyword evidence="3" id="KW-0143">Chaperone</keyword>
<keyword evidence="4" id="KW-0175">Coiled coil</keyword>
<dbReference type="PANTHER" id="PTHR20903">
    <property type="entry name" value="PREFOLDIN SUBUNIT 1-RELATED"/>
    <property type="match status" value="1"/>
</dbReference>
<comment type="subunit">
    <text evidence="2">Heterohexamer of two PFD-alpha type and four PFD-beta type subunits.</text>
</comment>
<feature type="non-terminal residue" evidence="5">
    <location>
        <position position="1"/>
    </location>
</feature>
<dbReference type="Gene3D" id="1.10.287.370">
    <property type="match status" value="1"/>
</dbReference>
<evidence type="ECO:0008006" key="7">
    <source>
        <dbReference type="Google" id="ProtNLM"/>
    </source>
</evidence>
<dbReference type="GO" id="GO:0044183">
    <property type="term" value="F:protein folding chaperone"/>
    <property type="evidence" value="ECO:0007669"/>
    <property type="project" value="TreeGrafter"/>
</dbReference>
<name>A0AA36D2E2_9BILA</name>
<sequence length="103" mass="12085">MMADAKQKITEGELLSKRYSAKSRMAELTVEQLGKFPANTPAYQTMGRMFVLTNIADEMTRHKEESKEHKEKIVGLVRQKEYLQKNVEDSERNLREMVQSRRH</sequence>
<comment type="caution">
    <text evidence="5">The sequence shown here is derived from an EMBL/GenBank/DDBJ whole genome shotgun (WGS) entry which is preliminary data.</text>
</comment>
<evidence type="ECO:0000256" key="1">
    <source>
        <dbReference type="ARBA" id="ARBA00008045"/>
    </source>
</evidence>
<gene>
    <name evidence="5" type="ORF">MSPICULIGERA_LOCUS17983</name>
</gene>
<keyword evidence="6" id="KW-1185">Reference proteome</keyword>
<accession>A0AA36D2E2</accession>
<evidence type="ECO:0000256" key="2">
    <source>
        <dbReference type="ARBA" id="ARBA00011695"/>
    </source>
</evidence>
<feature type="coiled-coil region" evidence="4">
    <location>
        <begin position="52"/>
        <end position="100"/>
    </location>
</feature>
<dbReference type="GO" id="GO:0051082">
    <property type="term" value="F:unfolded protein binding"/>
    <property type="evidence" value="ECO:0007669"/>
    <property type="project" value="InterPro"/>
</dbReference>
<reference evidence="5" key="1">
    <citation type="submission" date="2023-06" db="EMBL/GenBank/DDBJ databases">
        <authorList>
            <person name="Delattre M."/>
        </authorList>
    </citation>
    <scope>NUCLEOTIDE SEQUENCE</scope>
    <source>
        <strain evidence="5">AF72</strain>
    </source>
</reference>
<dbReference type="Pfam" id="PF01920">
    <property type="entry name" value="Prefoldin_2"/>
    <property type="match status" value="1"/>
</dbReference>
<dbReference type="GO" id="GO:0005737">
    <property type="term" value="C:cytoplasm"/>
    <property type="evidence" value="ECO:0007669"/>
    <property type="project" value="TreeGrafter"/>
</dbReference>
<dbReference type="PANTHER" id="PTHR20903:SF0">
    <property type="entry name" value="PREFOLDIN SUBUNIT 1"/>
    <property type="match status" value="1"/>
</dbReference>
<evidence type="ECO:0000313" key="6">
    <source>
        <dbReference type="Proteomes" id="UP001177023"/>
    </source>
</evidence>
<comment type="similarity">
    <text evidence="1">Belongs to the prefoldin subunit beta family.</text>
</comment>
<organism evidence="5 6">
    <name type="scientific">Mesorhabditis spiculigera</name>
    <dbReference type="NCBI Taxonomy" id="96644"/>
    <lineage>
        <taxon>Eukaryota</taxon>
        <taxon>Metazoa</taxon>
        <taxon>Ecdysozoa</taxon>
        <taxon>Nematoda</taxon>
        <taxon>Chromadorea</taxon>
        <taxon>Rhabditida</taxon>
        <taxon>Rhabditina</taxon>
        <taxon>Rhabditomorpha</taxon>
        <taxon>Rhabditoidea</taxon>
        <taxon>Rhabditidae</taxon>
        <taxon>Mesorhabditinae</taxon>
        <taxon>Mesorhabditis</taxon>
    </lineage>
</organism>
<dbReference type="SUPFAM" id="SSF46579">
    <property type="entry name" value="Prefoldin"/>
    <property type="match status" value="1"/>
</dbReference>
<dbReference type="InterPro" id="IPR002777">
    <property type="entry name" value="PFD_beta-like"/>
</dbReference>
<evidence type="ECO:0000256" key="3">
    <source>
        <dbReference type="ARBA" id="ARBA00023186"/>
    </source>
</evidence>
<dbReference type="InterPro" id="IPR009053">
    <property type="entry name" value="Prefoldin"/>
</dbReference>
<evidence type="ECO:0000313" key="5">
    <source>
        <dbReference type="EMBL" id="CAJ0579778.1"/>
    </source>
</evidence>